<name>R7UDV9_CAPTE</name>
<evidence type="ECO:0000313" key="2">
    <source>
        <dbReference type="EMBL" id="ELU04296.1"/>
    </source>
</evidence>
<gene>
    <name evidence="2" type="ORF">CAPTEDRAFT_223888</name>
</gene>
<reference evidence="4" key="1">
    <citation type="submission" date="2012-12" db="EMBL/GenBank/DDBJ databases">
        <authorList>
            <person name="Hellsten U."/>
            <person name="Grimwood J."/>
            <person name="Chapman J.A."/>
            <person name="Shapiro H."/>
            <person name="Aerts A."/>
            <person name="Otillar R.P."/>
            <person name="Terry A.Y."/>
            <person name="Boore J.L."/>
            <person name="Simakov O."/>
            <person name="Marletaz F."/>
            <person name="Cho S.-J."/>
            <person name="Edsinger-Gonzales E."/>
            <person name="Havlak P."/>
            <person name="Kuo D.-H."/>
            <person name="Larsson T."/>
            <person name="Lv J."/>
            <person name="Arendt D."/>
            <person name="Savage R."/>
            <person name="Osoegawa K."/>
            <person name="de Jong P."/>
            <person name="Lindberg D.R."/>
            <person name="Seaver E.C."/>
            <person name="Weisblat D.A."/>
            <person name="Putnam N.H."/>
            <person name="Grigoriev I.V."/>
            <person name="Rokhsar D.S."/>
        </authorList>
    </citation>
    <scope>NUCLEOTIDE SEQUENCE</scope>
    <source>
        <strain evidence="4">I ESC-2004</strain>
    </source>
</reference>
<feature type="compositionally biased region" description="Basic and acidic residues" evidence="1">
    <location>
        <begin position="251"/>
        <end position="272"/>
    </location>
</feature>
<reference evidence="3" key="3">
    <citation type="submission" date="2015-06" db="UniProtKB">
        <authorList>
            <consortium name="EnsemblMetazoa"/>
        </authorList>
    </citation>
    <scope>IDENTIFICATION</scope>
</reference>
<dbReference type="EnsemblMetazoa" id="CapteT223888">
    <property type="protein sequence ID" value="CapteP223888"/>
    <property type="gene ID" value="CapteG223888"/>
</dbReference>
<feature type="region of interest" description="Disordered" evidence="1">
    <location>
        <begin position="239"/>
        <end position="272"/>
    </location>
</feature>
<dbReference type="OrthoDB" id="5985783at2759"/>
<accession>R7UDV9</accession>
<evidence type="ECO:0000313" key="3">
    <source>
        <dbReference type="EnsemblMetazoa" id="CapteP223888"/>
    </source>
</evidence>
<proteinExistence type="predicted"/>
<dbReference type="EMBL" id="KB302448">
    <property type="protein sequence ID" value="ELU04296.1"/>
    <property type="molecule type" value="Genomic_DNA"/>
</dbReference>
<dbReference type="Proteomes" id="UP000014760">
    <property type="component" value="Unassembled WGS sequence"/>
</dbReference>
<evidence type="ECO:0000256" key="1">
    <source>
        <dbReference type="SAM" id="MobiDB-lite"/>
    </source>
</evidence>
<feature type="region of interest" description="Disordered" evidence="1">
    <location>
        <begin position="290"/>
        <end position="322"/>
    </location>
</feature>
<evidence type="ECO:0000313" key="4">
    <source>
        <dbReference type="Proteomes" id="UP000014760"/>
    </source>
</evidence>
<keyword evidence="4" id="KW-1185">Reference proteome</keyword>
<organism evidence="2">
    <name type="scientific">Capitella teleta</name>
    <name type="common">Polychaete worm</name>
    <dbReference type="NCBI Taxonomy" id="283909"/>
    <lineage>
        <taxon>Eukaryota</taxon>
        <taxon>Metazoa</taxon>
        <taxon>Spiralia</taxon>
        <taxon>Lophotrochozoa</taxon>
        <taxon>Annelida</taxon>
        <taxon>Polychaeta</taxon>
        <taxon>Sedentaria</taxon>
        <taxon>Scolecida</taxon>
        <taxon>Capitellidae</taxon>
        <taxon>Capitella</taxon>
    </lineage>
</organism>
<dbReference type="HOGENOM" id="CLU_451483_0_0_1"/>
<dbReference type="EMBL" id="AMQN01008209">
    <property type="status" value="NOT_ANNOTATED_CDS"/>
    <property type="molecule type" value="Genomic_DNA"/>
</dbReference>
<protein>
    <submittedName>
        <fullName evidence="2 3">Uncharacterized protein</fullName>
    </submittedName>
</protein>
<feature type="compositionally biased region" description="Polar residues" evidence="1">
    <location>
        <begin position="239"/>
        <end position="250"/>
    </location>
</feature>
<sequence>MAKLPILQEVGTAFVSLGDLITGNPKKAGQRWENYAEESVIGSGAASLVCLIANDKEKAKEYAKGMGRATGQAVLGGGLLENIPVFQEISTTGKALGDLIGGGDTESAAKRYEDYIENSMIGATVGSVVARVEGDDKRAEELIKNAGKAILSAGMTGGAIGLTVLTGGLAAPLGTAVSMAAGATVGAASSATTGAVDQALYNDGEIDAGALVGGTIMGGATGAYGGYKQAKGYQKLQQNKADGQKLSKSSNEVKKAVEDNKDKFSSKKAQQEKVVHTKMVAEDGKEASGFNNKARSRINGPIKDPKTGKMVPSGNVKGGPAYPNGTPNVDEIAKKPSVQKALAKTGGENRVLHNCAEPHALENLKANHPNAVPKANYTVEYKHSGETVVKGPCGNCSAMSPGYGEVPFAKYDGVPCESAIASHIKEGVQAVSNAATQAAVISAGGASVTTSHAVEDLPTKFVVFIDETVPEYVYTECKRRFRAAKAVIRGSLSALRSYPDVGGVIRVAMGRFDADAASAFIREIGSRVAVVLVQLDCGDFGRISTFITRNGRTLNPSVYGVCQGKETKTKAVCERAVSALGDLCTKGRNSHRRQRLLKEPAIMLK</sequence>
<reference evidence="2 4" key="2">
    <citation type="journal article" date="2013" name="Nature">
        <title>Insights into bilaterian evolution from three spiralian genomes.</title>
        <authorList>
            <person name="Simakov O."/>
            <person name="Marletaz F."/>
            <person name="Cho S.J."/>
            <person name="Edsinger-Gonzales E."/>
            <person name="Havlak P."/>
            <person name="Hellsten U."/>
            <person name="Kuo D.H."/>
            <person name="Larsson T."/>
            <person name="Lv J."/>
            <person name="Arendt D."/>
            <person name="Savage R."/>
            <person name="Osoegawa K."/>
            <person name="de Jong P."/>
            <person name="Grimwood J."/>
            <person name="Chapman J.A."/>
            <person name="Shapiro H."/>
            <person name="Aerts A."/>
            <person name="Otillar R.P."/>
            <person name="Terry A.Y."/>
            <person name="Boore J.L."/>
            <person name="Grigoriev I.V."/>
            <person name="Lindberg D.R."/>
            <person name="Seaver E.C."/>
            <person name="Weisblat D.A."/>
            <person name="Putnam N.H."/>
            <person name="Rokhsar D.S."/>
        </authorList>
    </citation>
    <scope>NUCLEOTIDE SEQUENCE</scope>
    <source>
        <strain evidence="2 4">I ESC-2004</strain>
    </source>
</reference>
<dbReference type="AlphaFoldDB" id="R7UDV9"/>